<protein>
    <submittedName>
        <fullName evidence="1">Uncharacterized protein</fullName>
    </submittedName>
</protein>
<name>A0A0G1H1T8_9BACT</name>
<proteinExistence type="predicted"/>
<reference evidence="1 2" key="1">
    <citation type="journal article" date="2015" name="Nature">
        <title>rRNA introns, odd ribosomes, and small enigmatic genomes across a large radiation of phyla.</title>
        <authorList>
            <person name="Brown C.T."/>
            <person name="Hug L.A."/>
            <person name="Thomas B.C."/>
            <person name="Sharon I."/>
            <person name="Castelle C.J."/>
            <person name="Singh A."/>
            <person name="Wilkins M.J."/>
            <person name="Williams K.H."/>
            <person name="Banfield J.F."/>
        </authorList>
    </citation>
    <scope>NUCLEOTIDE SEQUENCE [LARGE SCALE GENOMIC DNA]</scope>
</reference>
<evidence type="ECO:0000313" key="2">
    <source>
        <dbReference type="Proteomes" id="UP000034736"/>
    </source>
</evidence>
<evidence type="ECO:0000313" key="1">
    <source>
        <dbReference type="EMBL" id="KKT40845.1"/>
    </source>
</evidence>
<accession>A0A0G1H1T8</accession>
<dbReference type="Proteomes" id="UP000034736">
    <property type="component" value="Unassembled WGS sequence"/>
</dbReference>
<gene>
    <name evidence="1" type="ORF">UW30_C0017G0015</name>
</gene>
<sequence>MSLNLILKQQTFRYLAQRDGASRAIFQQKNMRVNKNMLF</sequence>
<dbReference type="EMBL" id="LCHU01000017">
    <property type="protein sequence ID" value="KKT40845.1"/>
    <property type="molecule type" value="Genomic_DNA"/>
</dbReference>
<comment type="caution">
    <text evidence="1">The sequence shown here is derived from an EMBL/GenBank/DDBJ whole genome shotgun (WGS) entry which is preliminary data.</text>
</comment>
<organism evidence="1 2">
    <name type="scientific">Candidatus Giovannonibacteria bacterium GW2011_GWA2_44_13b</name>
    <dbReference type="NCBI Taxonomy" id="1618647"/>
    <lineage>
        <taxon>Bacteria</taxon>
        <taxon>Candidatus Giovannoniibacteriota</taxon>
    </lineage>
</organism>
<dbReference type="AlphaFoldDB" id="A0A0G1H1T8"/>